<name>A0A1U7DBS6_9RHOB</name>
<dbReference type="KEGG" id="tpro:Ga0080559_TMP4793"/>
<protein>
    <submittedName>
        <fullName evidence="3">Glutathione S-transferase</fullName>
        <ecNumber evidence="3">2.5.1.18</ecNumber>
    </submittedName>
</protein>
<dbReference type="STRING" id="1229727.Ga0080559_TMP4793"/>
<dbReference type="SFLD" id="SFLDG01150">
    <property type="entry name" value="Main.1:_Beta-like"/>
    <property type="match status" value="1"/>
</dbReference>
<dbReference type="SUPFAM" id="SSF47616">
    <property type="entry name" value="GST C-terminal domain-like"/>
    <property type="match status" value="1"/>
</dbReference>
<dbReference type="InterPro" id="IPR036282">
    <property type="entry name" value="Glutathione-S-Trfase_C_sf"/>
</dbReference>
<feature type="domain" description="GST N-terminal" evidence="1">
    <location>
        <begin position="1"/>
        <end position="79"/>
    </location>
</feature>
<keyword evidence="3" id="KW-0808">Transferase</keyword>
<dbReference type="PANTHER" id="PTHR44051">
    <property type="entry name" value="GLUTATHIONE S-TRANSFERASE-RELATED"/>
    <property type="match status" value="1"/>
</dbReference>
<dbReference type="GO" id="GO:0004364">
    <property type="term" value="F:glutathione transferase activity"/>
    <property type="evidence" value="ECO:0007669"/>
    <property type="project" value="UniProtKB-EC"/>
</dbReference>
<organism evidence="3 4">
    <name type="scientific">Salipiger profundus</name>
    <dbReference type="NCBI Taxonomy" id="1229727"/>
    <lineage>
        <taxon>Bacteria</taxon>
        <taxon>Pseudomonadati</taxon>
        <taxon>Pseudomonadota</taxon>
        <taxon>Alphaproteobacteria</taxon>
        <taxon>Rhodobacterales</taxon>
        <taxon>Roseobacteraceae</taxon>
        <taxon>Salipiger</taxon>
    </lineage>
</organism>
<dbReference type="Pfam" id="PF13417">
    <property type="entry name" value="GST_N_3"/>
    <property type="match status" value="1"/>
</dbReference>
<dbReference type="PANTHER" id="PTHR44051:SF21">
    <property type="entry name" value="GLUTATHIONE S-TRANSFERASE FAMILY PROTEIN"/>
    <property type="match status" value="1"/>
</dbReference>
<dbReference type="SFLD" id="SFLDS00019">
    <property type="entry name" value="Glutathione_Transferase_(cytos"/>
    <property type="match status" value="1"/>
</dbReference>
<dbReference type="Pfam" id="PF00043">
    <property type="entry name" value="GST_C"/>
    <property type="match status" value="1"/>
</dbReference>
<evidence type="ECO:0000313" key="4">
    <source>
        <dbReference type="Proteomes" id="UP000186559"/>
    </source>
</evidence>
<feature type="domain" description="GST C-terminal" evidence="2">
    <location>
        <begin position="85"/>
        <end position="215"/>
    </location>
</feature>
<dbReference type="OrthoDB" id="5740960at2"/>
<dbReference type="InterPro" id="IPR036249">
    <property type="entry name" value="Thioredoxin-like_sf"/>
</dbReference>
<dbReference type="PROSITE" id="PS50405">
    <property type="entry name" value="GST_CTER"/>
    <property type="match status" value="1"/>
</dbReference>
<reference evidence="3 4" key="1">
    <citation type="submission" date="2016-03" db="EMBL/GenBank/DDBJ databases">
        <title>Deep-sea bacteria in the southern Pacific.</title>
        <authorList>
            <person name="Tang K."/>
        </authorList>
    </citation>
    <scope>NUCLEOTIDE SEQUENCE [LARGE SCALE GENOMIC DNA]</scope>
    <source>
        <strain evidence="3 4">JLT2016</strain>
    </source>
</reference>
<evidence type="ECO:0000313" key="3">
    <source>
        <dbReference type="EMBL" id="APX25589.1"/>
    </source>
</evidence>
<dbReference type="AlphaFoldDB" id="A0A1U7DBS6"/>
<evidence type="ECO:0000259" key="1">
    <source>
        <dbReference type="PROSITE" id="PS50404"/>
    </source>
</evidence>
<dbReference type="PROSITE" id="PS50404">
    <property type="entry name" value="GST_NTER"/>
    <property type="match status" value="1"/>
</dbReference>
<dbReference type="InterPro" id="IPR004046">
    <property type="entry name" value="GST_C"/>
</dbReference>
<dbReference type="Gene3D" id="3.40.30.10">
    <property type="entry name" value="Glutaredoxin"/>
    <property type="match status" value="1"/>
</dbReference>
<dbReference type="InterPro" id="IPR010987">
    <property type="entry name" value="Glutathione-S-Trfase_C-like"/>
</dbReference>
<dbReference type="Proteomes" id="UP000186559">
    <property type="component" value="Chromosome"/>
</dbReference>
<proteinExistence type="predicted"/>
<keyword evidence="4" id="KW-1185">Reference proteome</keyword>
<dbReference type="EC" id="2.5.1.18" evidence="3"/>
<dbReference type="Gene3D" id="1.20.1050.10">
    <property type="match status" value="1"/>
</dbReference>
<dbReference type="RefSeq" id="WP_076625099.1">
    <property type="nucleotide sequence ID" value="NZ_BMEW01000002.1"/>
</dbReference>
<dbReference type="InterPro" id="IPR040079">
    <property type="entry name" value="Glutathione_S-Trfase"/>
</dbReference>
<sequence length="221" mass="25540">MIRLHHVPESRSMRVLWLLHELDVPFELVLRPFDKSLRSPDYLSLSPAGRVPALEIEGERMFESLAMMEYLCECYPDAGLGRAPGAPDRMGWLSWLHFAETISQHAAALTQQHIMLREDHMRSPIIMQLEAKRLEKCYAALEARLSAPVERRDYVLTSGFTACDIALGQAVYMARHFARIEAFPEVSAWYDRITERPGFRRSLPDADERLYARDFYAPWEA</sequence>
<gene>
    <name evidence="3" type="ORF">Ga0080559_TMP4793</name>
</gene>
<dbReference type="InterPro" id="IPR004045">
    <property type="entry name" value="Glutathione_S-Trfase_N"/>
</dbReference>
<evidence type="ECO:0000259" key="2">
    <source>
        <dbReference type="PROSITE" id="PS50405"/>
    </source>
</evidence>
<accession>A0A1U7DBS6</accession>
<dbReference type="CDD" id="cd03046">
    <property type="entry name" value="GST_N_GTT1_like"/>
    <property type="match status" value="1"/>
</dbReference>
<dbReference type="SUPFAM" id="SSF52833">
    <property type="entry name" value="Thioredoxin-like"/>
    <property type="match status" value="1"/>
</dbReference>
<dbReference type="SFLD" id="SFLDG00358">
    <property type="entry name" value="Main_(cytGST)"/>
    <property type="match status" value="1"/>
</dbReference>
<dbReference type="EMBL" id="CP014796">
    <property type="protein sequence ID" value="APX25589.1"/>
    <property type="molecule type" value="Genomic_DNA"/>
</dbReference>